<evidence type="ECO:0000256" key="2">
    <source>
        <dbReference type="ARBA" id="ARBA00012513"/>
    </source>
</evidence>
<evidence type="ECO:0000256" key="7">
    <source>
        <dbReference type="ARBA" id="ARBA00022840"/>
    </source>
</evidence>
<comment type="catalytic activity">
    <reaction evidence="8">
        <text>L-threonyl-[protein] + ATP = O-phospho-L-threonyl-[protein] + ADP + H(+)</text>
        <dbReference type="Rhea" id="RHEA:46608"/>
        <dbReference type="Rhea" id="RHEA-COMP:11060"/>
        <dbReference type="Rhea" id="RHEA-COMP:11605"/>
        <dbReference type="ChEBI" id="CHEBI:15378"/>
        <dbReference type="ChEBI" id="CHEBI:30013"/>
        <dbReference type="ChEBI" id="CHEBI:30616"/>
        <dbReference type="ChEBI" id="CHEBI:61977"/>
        <dbReference type="ChEBI" id="CHEBI:456216"/>
        <dbReference type="EC" id="2.7.11.1"/>
    </reaction>
</comment>
<feature type="binding site" evidence="10">
    <location>
        <position position="41"/>
    </location>
    <ligand>
        <name>ATP</name>
        <dbReference type="ChEBI" id="CHEBI:30616"/>
    </ligand>
</feature>
<proteinExistence type="inferred from homology"/>
<dbReference type="Pfam" id="PF00069">
    <property type="entry name" value="Pkinase"/>
    <property type="match status" value="1"/>
</dbReference>
<evidence type="ECO:0000256" key="5">
    <source>
        <dbReference type="ARBA" id="ARBA00022741"/>
    </source>
</evidence>
<dbReference type="EC" id="2.7.11.1" evidence="2"/>
<reference evidence="13" key="1">
    <citation type="submission" date="2018-10" db="EMBL/GenBank/DDBJ databases">
        <title>Transcriptome assembly of Aceria tosichella (Wheat curl mite) Type 2.</title>
        <authorList>
            <person name="Scully E.D."/>
            <person name="Geib S.M."/>
            <person name="Palmer N.A."/>
            <person name="Gupta A.K."/>
            <person name="Sarath G."/>
            <person name="Tatineni S."/>
        </authorList>
    </citation>
    <scope>NUCLEOTIDE SEQUENCE</scope>
    <source>
        <strain evidence="13">LincolnNE</strain>
    </source>
</reference>
<comment type="catalytic activity">
    <reaction evidence="9">
        <text>L-seryl-[protein] + ATP = O-phospho-L-seryl-[protein] + ADP + H(+)</text>
        <dbReference type="Rhea" id="RHEA:17989"/>
        <dbReference type="Rhea" id="RHEA-COMP:9863"/>
        <dbReference type="Rhea" id="RHEA-COMP:11604"/>
        <dbReference type="ChEBI" id="CHEBI:15378"/>
        <dbReference type="ChEBI" id="CHEBI:29999"/>
        <dbReference type="ChEBI" id="CHEBI:30616"/>
        <dbReference type="ChEBI" id="CHEBI:83421"/>
        <dbReference type="ChEBI" id="CHEBI:456216"/>
        <dbReference type="EC" id="2.7.11.1"/>
    </reaction>
</comment>
<sequence length="413" mass="47004">MKDTAGIYETYELLEQIGRGSYASVHKAINKQTGEICAIKKIPSMMSELNDLVTEIGIISNCKCKNIVRFLAGDCSNKEVLIVMEYCCGGSVKDAMRQLNRTMNDEQITVILRDVLCGLDYLHSHNKIHRDVKAANILLNEKGIAKLGDFGVSEPSDPTNRKSSIVGTPLWVPPEVLNHEDYSFAIDIWSLGITIIEMGDGQPPYSDLEHNAALKEIKNYEKPPASFRDSSKWPANLVDFVATCLEKDASKRKSARELLTYEIFTRVTSNESIKRLVAEVCSSTANLTETKLYSKYNSALIEGIWLHNIYQGRKKKVIKVDQMIDSFHKFEREFEEILKGIKKHDDQIIDAKTQLKLIKEESQALERDKNELEATLELLKNRKSELCNQLDKIDKHNDDIERRMMKLKSLESK</sequence>
<evidence type="ECO:0000313" key="13">
    <source>
        <dbReference type="EMBL" id="MDE46603.1"/>
    </source>
</evidence>
<dbReference type="GO" id="GO:0005524">
    <property type="term" value="F:ATP binding"/>
    <property type="evidence" value="ECO:0007669"/>
    <property type="project" value="UniProtKB-UniRule"/>
</dbReference>
<evidence type="ECO:0000256" key="8">
    <source>
        <dbReference type="ARBA" id="ARBA00047899"/>
    </source>
</evidence>
<dbReference type="GO" id="GO:0004674">
    <property type="term" value="F:protein serine/threonine kinase activity"/>
    <property type="evidence" value="ECO:0007669"/>
    <property type="project" value="UniProtKB-KW"/>
</dbReference>
<dbReference type="PROSITE" id="PS50011">
    <property type="entry name" value="PROTEIN_KINASE_DOM"/>
    <property type="match status" value="1"/>
</dbReference>
<dbReference type="GO" id="GO:0005737">
    <property type="term" value="C:cytoplasm"/>
    <property type="evidence" value="ECO:0007669"/>
    <property type="project" value="TreeGrafter"/>
</dbReference>
<dbReference type="AlphaFoldDB" id="A0A6G1S9I5"/>
<gene>
    <name evidence="13" type="primary">STK4</name>
    <name evidence="13" type="ORF">g.1578</name>
</gene>
<dbReference type="SMART" id="SM00220">
    <property type="entry name" value="S_TKc"/>
    <property type="match status" value="1"/>
</dbReference>
<accession>A0A6G1S9I5</accession>
<feature type="domain" description="Protein kinase" evidence="12">
    <location>
        <begin position="11"/>
        <end position="264"/>
    </location>
</feature>
<evidence type="ECO:0000256" key="11">
    <source>
        <dbReference type="SAM" id="Coils"/>
    </source>
</evidence>
<keyword evidence="6 13" id="KW-0418">Kinase</keyword>
<evidence type="ECO:0000256" key="4">
    <source>
        <dbReference type="ARBA" id="ARBA00022679"/>
    </source>
</evidence>
<keyword evidence="4" id="KW-0808">Transferase</keyword>
<dbReference type="Gene3D" id="1.10.510.10">
    <property type="entry name" value="Transferase(Phosphotransferase) domain 1"/>
    <property type="match status" value="1"/>
</dbReference>
<dbReference type="PANTHER" id="PTHR48012">
    <property type="entry name" value="STERILE20-LIKE KINASE, ISOFORM B-RELATED"/>
    <property type="match status" value="1"/>
</dbReference>
<protein>
    <recommendedName>
        <fullName evidence="2">non-specific serine/threonine protein kinase</fullName>
        <ecNumber evidence="2">2.7.11.1</ecNumber>
    </recommendedName>
</protein>
<keyword evidence="7 10" id="KW-0067">ATP-binding</keyword>
<keyword evidence="3" id="KW-0723">Serine/threonine-protein kinase</keyword>
<organism evidence="13">
    <name type="scientific">Aceria tosichella</name>
    <name type="common">wheat curl mite</name>
    <dbReference type="NCBI Taxonomy" id="561515"/>
    <lineage>
        <taxon>Eukaryota</taxon>
        <taxon>Metazoa</taxon>
        <taxon>Ecdysozoa</taxon>
        <taxon>Arthropoda</taxon>
        <taxon>Chelicerata</taxon>
        <taxon>Arachnida</taxon>
        <taxon>Acari</taxon>
        <taxon>Acariformes</taxon>
        <taxon>Trombidiformes</taxon>
        <taxon>Prostigmata</taxon>
        <taxon>Eupodina</taxon>
        <taxon>Eriophyoidea</taxon>
        <taxon>Eriophyidae</taxon>
        <taxon>Eriophyinae</taxon>
        <taxon>Aceriini</taxon>
        <taxon>Aceria</taxon>
    </lineage>
</organism>
<name>A0A6G1S9I5_9ACAR</name>
<dbReference type="InterPro" id="IPR000719">
    <property type="entry name" value="Prot_kinase_dom"/>
</dbReference>
<dbReference type="PANTHER" id="PTHR48012:SF10">
    <property type="entry name" value="FI20177P1"/>
    <property type="match status" value="1"/>
</dbReference>
<evidence type="ECO:0000256" key="6">
    <source>
        <dbReference type="ARBA" id="ARBA00022777"/>
    </source>
</evidence>
<dbReference type="PROSITE" id="PS00107">
    <property type="entry name" value="PROTEIN_KINASE_ATP"/>
    <property type="match status" value="1"/>
</dbReference>
<evidence type="ECO:0000256" key="10">
    <source>
        <dbReference type="PROSITE-ProRule" id="PRU10141"/>
    </source>
</evidence>
<dbReference type="SUPFAM" id="SSF56112">
    <property type="entry name" value="Protein kinase-like (PK-like)"/>
    <property type="match status" value="1"/>
</dbReference>
<dbReference type="InterPro" id="IPR011009">
    <property type="entry name" value="Kinase-like_dom_sf"/>
</dbReference>
<keyword evidence="5 10" id="KW-0547">Nucleotide-binding</keyword>
<evidence type="ECO:0000256" key="9">
    <source>
        <dbReference type="ARBA" id="ARBA00048679"/>
    </source>
</evidence>
<dbReference type="EMBL" id="GGYP01001832">
    <property type="protein sequence ID" value="MDE46603.1"/>
    <property type="molecule type" value="Transcribed_RNA"/>
</dbReference>
<keyword evidence="11" id="KW-0175">Coiled coil</keyword>
<comment type="similarity">
    <text evidence="1">Belongs to the protein kinase superfamily. STE Ser/Thr protein kinase family. STE20 subfamily.</text>
</comment>
<feature type="coiled-coil region" evidence="11">
    <location>
        <begin position="341"/>
        <end position="413"/>
    </location>
</feature>
<dbReference type="InterPro" id="IPR017441">
    <property type="entry name" value="Protein_kinase_ATP_BS"/>
</dbReference>
<evidence type="ECO:0000256" key="3">
    <source>
        <dbReference type="ARBA" id="ARBA00022527"/>
    </source>
</evidence>
<dbReference type="InterPro" id="IPR050629">
    <property type="entry name" value="STE20/SPS1-PAK"/>
</dbReference>
<evidence type="ECO:0000256" key="1">
    <source>
        <dbReference type="ARBA" id="ARBA00008874"/>
    </source>
</evidence>
<evidence type="ECO:0000259" key="12">
    <source>
        <dbReference type="PROSITE" id="PS50011"/>
    </source>
</evidence>